<evidence type="ECO:0000313" key="2">
    <source>
        <dbReference type="Proteomes" id="UP001162162"/>
    </source>
</evidence>
<accession>A0AAV8XYN2</accession>
<reference evidence="1" key="1">
    <citation type="journal article" date="2023" name="Insect Mol. Biol.">
        <title>Genome sequencing provides insights into the evolution of gene families encoding plant cell wall-degrading enzymes in longhorned beetles.</title>
        <authorList>
            <person name="Shin N.R."/>
            <person name="Okamura Y."/>
            <person name="Kirsch R."/>
            <person name="Pauchet Y."/>
        </authorList>
    </citation>
    <scope>NUCLEOTIDE SEQUENCE</scope>
    <source>
        <strain evidence="1">AMC_N1</strain>
    </source>
</reference>
<protein>
    <submittedName>
        <fullName evidence="1">Uncharacterized protein</fullName>
    </submittedName>
</protein>
<dbReference type="EMBL" id="JAPWTK010000286">
    <property type="protein sequence ID" value="KAJ8943553.1"/>
    <property type="molecule type" value="Genomic_DNA"/>
</dbReference>
<dbReference type="AlphaFoldDB" id="A0AAV8XYN2"/>
<name>A0AAV8XYN2_9CUCU</name>
<sequence>MSRVELLHPGRLPHRLPELCRSIRRRPGGAHLRRCHIVLRVQALATRPEERHRVGDGAHLLGVQERPVLKHLGLEESRHDKQ</sequence>
<comment type="caution">
    <text evidence="1">The sequence shown here is derived from an EMBL/GenBank/DDBJ whole genome shotgun (WGS) entry which is preliminary data.</text>
</comment>
<dbReference type="Proteomes" id="UP001162162">
    <property type="component" value="Unassembled WGS sequence"/>
</dbReference>
<organism evidence="1 2">
    <name type="scientific">Aromia moschata</name>
    <dbReference type="NCBI Taxonomy" id="1265417"/>
    <lineage>
        <taxon>Eukaryota</taxon>
        <taxon>Metazoa</taxon>
        <taxon>Ecdysozoa</taxon>
        <taxon>Arthropoda</taxon>
        <taxon>Hexapoda</taxon>
        <taxon>Insecta</taxon>
        <taxon>Pterygota</taxon>
        <taxon>Neoptera</taxon>
        <taxon>Endopterygota</taxon>
        <taxon>Coleoptera</taxon>
        <taxon>Polyphaga</taxon>
        <taxon>Cucujiformia</taxon>
        <taxon>Chrysomeloidea</taxon>
        <taxon>Cerambycidae</taxon>
        <taxon>Cerambycinae</taxon>
        <taxon>Callichromatini</taxon>
        <taxon>Aromia</taxon>
    </lineage>
</organism>
<proteinExistence type="predicted"/>
<keyword evidence="2" id="KW-1185">Reference proteome</keyword>
<gene>
    <name evidence="1" type="ORF">NQ318_023065</name>
</gene>
<evidence type="ECO:0000313" key="1">
    <source>
        <dbReference type="EMBL" id="KAJ8943553.1"/>
    </source>
</evidence>